<dbReference type="PANTHER" id="PTHR33415">
    <property type="entry name" value="PROTEIN EMBRYO DEFECTIVE 514"/>
    <property type="match status" value="1"/>
</dbReference>
<dbReference type="Pfam" id="PF11523">
    <property type="entry name" value="DUF3223"/>
    <property type="match status" value="1"/>
</dbReference>
<organism evidence="2 3">
    <name type="scientific">Hibiscus trionum</name>
    <name type="common">Flower of an hour</name>
    <dbReference type="NCBI Taxonomy" id="183268"/>
    <lineage>
        <taxon>Eukaryota</taxon>
        <taxon>Viridiplantae</taxon>
        <taxon>Streptophyta</taxon>
        <taxon>Embryophyta</taxon>
        <taxon>Tracheophyta</taxon>
        <taxon>Spermatophyta</taxon>
        <taxon>Magnoliopsida</taxon>
        <taxon>eudicotyledons</taxon>
        <taxon>Gunneridae</taxon>
        <taxon>Pentapetalae</taxon>
        <taxon>rosids</taxon>
        <taxon>malvids</taxon>
        <taxon>Malvales</taxon>
        <taxon>Malvaceae</taxon>
        <taxon>Malvoideae</taxon>
        <taxon>Hibiscus</taxon>
    </lineage>
</organism>
<evidence type="ECO:0000313" key="3">
    <source>
        <dbReference type="Proteomes" id="UP001165190"/>
    </source>
</evidence>
<gene>
    <name evidence="2" type="ORF">HRI_001488800</name>
</gene>
<dbReference type="PANTHER" id="PTHR33415:SF12">
    <property type="entry name" value="PROTEIN EMBRYO DEFECTIVE 514"/>
    <property type="match status" value="1"/>
</dbReference>
<dbReference type="InterPro" id="IPR044673">
    <property type="entry name" value="DCL-like"/>
</dbReference>
<name>A0A9W7HI66_HIBTR</name>
<feature type="compositionally biased region" description="Basic residues" evidence="1">
    <location>
        <begin position="209"/>
        <end position="221"/>
    </location>
</feature>
<dbReference type="GO" id="GO:0009507">
    <property type="term" value="C:chloroplast"/>
    <property type="evidence" value="ECO:0007669"/>
    <property type="project" value="TreeGrafter"/>
</dbReference>
<accession>A0A9W7HI66</accession>
<feature type="region of interest" description="Disordered" evidence="1">
    <location>
        <begin position="190"/>
        <end position="221"/>
    </location>
</feature>
<evidence type="ECO:0000313" key="2">
    <source>
        <dbReference type="EMBL" id="GMI78195.1"/>
    </source>
</evidence>
<reference evidence="2" key="1">
    <citation type="submission" date="2023-05" db="EMBL/GenBank/DDBJ databases">
        <title>Genome and transcriptome analyses reveal genes involved in the formation of fine ridges on petal epidermal cells in Hibiscus trionum.</title>
        <authorList>
            <person name="Koshimizu S."/>
            <person name="Masuda S."/>
            <person name="Ishii T."/>
            <person name="Shirasu K."/>
            <person name="Hoshino A."/>
            <person name="Arita M."/>
        </authorList>
    </citation>
    <scope>NUCLEOTIDE SEQUENCE</scope>
    <source>
        <strain evidence="2">Hamamatsu line</strain>
    </source>
</reference>
<dbReference type="GO" id="GO:0005634">
    <property type="term" value="C:nucleus"/>
    <property type="evidence" value="ECO:0007669"/>
    <property type="project" value="TreeGrafter"/>
</dbReference>
<proteinExistence type="predicted"/>
<feature type="region of interest" description="Disordered" evidence="1">
    <location>
        <begin position="1"/>
        <end position="89"/>
    </location>
</feature>
<dbReference type="OrthoDB" id="409625at2759"/>
<feature type="compositionally biased region" description="Basic and acidic residues" evidence="1">
    <location>
        <begin position="40"/>
        <end position="78"/>
    </location>
</feature>
<dbReference type="FunFam" id="3.10.450.40:FF:000016">
    <property type="entry name" value="Predicted protein"/>
    <property type="match status" value="1"/>
</dbReference>
<dbReference type="AlphaFoldDB" id="A0A9W7HI66"/>
<dbReference type="GO" id="GO:1901259">
    <property type="term" value="P:chloroplast rRNA processing"/>
    <property type="evidence" value="ECO:0007669"/>
    <property type="project" value="TreeGrafter"/>
</dbReference>
<feature type="compositionally biased region" description="Gly residues" evidence="1">
    <location>
        <begin position="195"/>
        <end position="208"/>
    </location>
</feature>
<dbReference type="GO" id="GO:0009658">
    <property type="term" value="P:chloroplast organization"/>
    <property type="evidence" value="ECO:0007669"/>
    <property type="project" value="TreeGrafter"/>
</dbReference>
<dbReference type="EMBL" id="BSYR01000015">
    <property type="protein sequence ID" value="GMI78195.1"/>
    <property type="molecule type" value="Genomic_DNA"/>
</dbReference>
<dbReference type="Gene3D" id="3.10.450.40">
    <property type="match status" value="1"/>
</dbReference>
<sequence>MAEKEPSPEPAETNPPTQDMDLEILDSSARNPNAGDDANGDSKSKREREEGEGTDDVCKKQKQEKSVEEERLEKKSDLPEPGPVRLGSKEFGSSAEMFDYFVYLLHHWGTQLNFNKYEHMVLLDLLKKGHLEPERKIGGGIKAFQIQNHPVWNSKCFFVIREDETVDDFSFRKCIDHILPLPDDLKIKREANRASGGGGWKGRGGKGGGRGRGRGGGKPRN</sequence>
<comment type="caution">
    <text evidence="2">The sequence shown here is derived from an EMBL/GenBank/DDBJ whole genome shotgun (WGS) entry which is preliminary data.</text>
</comment>
<dbReference type="Proteomes" id="UP001165190">
    <property type="component" value="Unassembled WGS sequence"/>
</dbReference>
<evidence type="ECO:0000256" key="1">
    <source>
        <dbReference type="SAM" id="MobiDB-lite"/>
    </source>
</evidence>
<dbReference type="GO" id="GO:0017126">
    <property type="term" value="P:nucleologenesis"/>
    <property type="evidence" value="ECO:0007669"/>
    <property type="project" value="TreeGrafter"/>
</dbReference>
<keyword evidence="3" id="KW-1185">Reference proteome</keyword>
<protein>
    <submittedName>
        <fullName evidence="2">Uncharacterized protein</fullName>
    </submittedName>
</protein>